<dbReference type="PANTHER" id="PTHR14716">
    <property type="entry name" value="CILIA- AND FLAGELLA-ASSOCIATED PROTEIN 69"/>
    <property type="match status" value="1"/>
</dbReference>
<name>A0ABN8T2N1_9CNID</name>
<dbReference type="InterPro" id="IPR011989">
    <property type="entry name" value="ARM-like"/>
</dbReference>
<dbReference type="Pfam" id="PF21049">
    <property type="entry name" value="CFA69_ARM_rpt"/>
    <property type="match status" value="1"/>
</dbReference>
<sequence length="485" mass="54296">MLSVSAAGLLCSGMNIPDPSDSLAFRTVEILWNLLEFGSKQEVANQLNCKECISALKDAFIKQIRDGYSLADRQLRNDLLVISSLVVSLCPTSPFLETGFTRLIVVLATFTEVKSHHELVRSLKLDQSHEDFEFKKLLMNALVLLSSDSASFQIFSEGRVILSLFSFVRANDSSSAVEWSPAQFEELQLQALDTLSAVAPLCLDDYMTCQSNTRLLMLLEWCVGQADYGGHGNSFHGSGGRGNKRSQMRFCLRLIRSMVSVGDDALNQDLVDQGAIGQVVGILLNASTSPDENDSIDVELQCDMLFIVSSLCEVDTHRKELFGSQGVQVLVEYLKRDPDKINSPLGHHRLLLSAVDCVWSAVLGCYLTEQLFLENDGIFHLMDLLEVIIEKVTYLGEILSSGSWICLENNRDYLESCKVGTKSKFHLAFSIFLRNFLVSKKYIFCGLVNYILFRSFFIDHTYVVWIFSGPRACAVVEREEADFSW</sequence>
<reference evidence="2 3" key="1">
    <citation type="submission" date="2022-05" db="EMBL/GenBank/DDBJ databases">
        <authorList>
            <consortium name="Genoscope - CEA"/>
            <person name="William W."/>
        </authorList>
    </citation>
    <scope>NUCLEOTIDE SEQUENCE [LARGE SCALE GENOMIC DNA]</scope>
</reference>
<dbReference type="InterPro" id="IPR016024">
    <property type="entry name" value="ARM-type_fold"/>
</dbReference>
<dbReference type="InterPro" id="IPR048732">
    <property type="entry name" value="CFA69"/>
</dbReference>
<dbReference type="InterPro" id="IPR048733">
    <property type="entry name" value="CFA69_ARM_dom"/>
</dbReference>
<evidence type="ECO:0000313" key="3">
    <source>
        <dbReference type="Proteomes" id="UP001159427"/>
    </source>
</evidence>
<comment type="caution">
    <text evidence="2">The sequence shown here is derived from an EMBL/GenBank/DDBJ whole genome shotgun (WGS) entry which is preliminary data.</text>
</comment>
<organism evidence="2 3">
    <name type="scientific">Porites evermanni</name>
    <dbReference type="NCBI Taxonomy" id="104178"/>
    <lineage>
        <taxon>Eukaryota</taxon>
        <taxon>Metazoa</taxon>
        <taxon>Cnidaria</taxon>
        <taxon>Anthozoa</taxon>
        <taxon>Hexacorallia</taxon>
        <taxon>Scleractinia</taxon>
        <taxon>Fungiina</taxon>
        <taxon>Poritidae</taxon>
        <taxon>Porites</taxon>
    </lineage>
</organism>
<feature type="domain" description="Cilia- and flagella-associated protein 69 ARM repeats" evidence="1">
    <location>
        <begin position="1"/>
        <end position="393"/>
    </location>
</feature>
<evidence type="ECO:0000313" key="2">
    <source>
        <dbReference type="EMBL" id="CAH3198070.1"/>
    </source>
</evidence>
<evidence type="ECO:0000259" key="1">
    <source>
        <dbReference type="Pfam" id="PF21049"/>
    </source>
</evidence>
<proteinExistence type="predicted"/>
<gene>
    <name evidence="2" type="ORF">PEVE_00035630</name>
</gene>
<keyword evidence="3" id="KW-1185">Reference proteome</keyword>
<accession>A0ABN8T2N1</accession>
<dbReference type="SUPFAM" id="SSF48371">
    <property type="entry name" value="ARM repeat"/>
    <property type="match status" value="1"/>
</dbReference>
<dbReference type="Gene3D" id="1.25.10.10">
    <property type="entry name" value="Leucine-rich Repeat Variant"/>
    <property type="match status" value="1"/>
</dbReference>
<dbReference type="EMBL" id="CALNXI010005546">
    <property type="protein sequence ID" value="CAH3198070.1"/>
    <property type="molecule type" value="Genomic_DNA"/>
</dbReference>
<dbReference type="Proteomes" id="UP001159427">
    <property type="component" value="Unassembled WGS sequence"/>
</dbReference>
<protein>
    <recommendedName>
        <fullName evidence="1">Cilia- and flagella-associated protein 69 ARM repeats domain-containing protein</fullName>
    </recommendedName>
</protein>
<dbReference type="PANTHER" id="PTHR14716:SF0">
    <property type="entry name" value="CILIA- AND FLAGELLA-ASSOCIATED PROTEIN 69"/>
    <property type="match status" value="1"/>
</dbReference>